<feature type="region of interest" description="Disordered" evidence="1">
    <location>
        <begin position="85"/>
        <end position="114"/>
    </location>
</feature>
<dbReference type="AlphaFoldDB" id="A0A3N2RPE7"/>
<dbReference type="Proteomes" id="UP000275910">
    <property type="component" value="Unassembled WGS sequence"/>
</dbReference>
<accession>A0A3N2RPE7</accession>
<name>A0A3N2RPE7_LYSEN</name>
<gene>
    <name evidence="2" type="ORF">D9T17_00130</name>
</gene>
<dbReference type="EMBL" id="RCTY01000001">
    <property type="protein sequence ID" value="ROU09279.1"/>
    <property type="molecule type" value="Genomic_DNA"/>
</dbReference>
<protein>
    <submittedName>
        <fullName evidence="2">Uncharacterized protein</fullName>
    </submittedName>
</protein>
<sequence>MRWPKRIARSFSRSSARSIVEPSHVADPALRETSCAHRCASRGAMSRPREHHGRRATIADATGVGSNPNKRRDCGSLAALLASRARPPRLRRLPPAAARAAQHGTHADFGGRPI</sequence>
<feature type="region of interest" description="Disordered" evidence="1">
    <location>
        <begin position="40"/>
        <end position="72"/>
    </location>
</feature>
<evidence type="ECO:0000313" key="3">
    <source>
        <dbReference type="Proteomes" id="UP000275910"/>
    </source>
</evidence>
<evidence type="ECO:0000256" key="1">
    <source>
        <dbReference type="SAM" id="MobiDB-lite"/>
    </source>
</evidence>
<reference evidence="2 3" key="1">
    <citation type="submission" date="2018-10" db="EMBL/GenBank/DDBJ databases">
        <title>The genome of Lysobacter enzymogenes OH11.</title>
        <authorList>
            <person name="Liu F."/>
            <person name="Zhao Y."/>
            <person name="Qian G."/>
            <person name="Chen Y."/>
            <person name="Xu H."/>
        </authorList>
    </citation>
    <scope>NUCLEOTIDE SEQUENCE [LARGE SCALE GENOMIC DNA]</scope>
    <source>
        <strain evidence="2 3">OH11</strain>
    </source>
</reference>
<feature type="compositionally biased region" description="Low complexity" evidence="1">
    <location>
        <begin position="9"/>
        <end position="19"/>
    </location>
</feature>
<evidence type="ECO:0000313" key="2">
    <source>
        <dbReference type="EMBL" id="ROU09279.1"/>
    </source>
</evidence>
<comment type="caution">
    <text evidence="2">The sequence shown here is derived from an EMBL/GenBank/DDBJ whole genome shotgun (WGS) entry which is preliminary data.</text>
</comment>
<dbReference type="RefSeq" id="WP_123645501.1">
    <property type="nucleotide sequence ID" value="NZ_RCTY01000001.1"/>
</dbReference>
<organism evidence="2 3">
    <name type="scientific">Lysobacter enzymogenes</name>
    <dbReference type="NCBI Taxonomy" id="69"/>
    <lineage>
        <taxon>Bacteria</taxon>
        <taxon>Pseudomonadati</taxon>
        <taxon>Pseudomonadota</taxon>
        <taxon>Gammaproteobacteria</taxon>
        <taxon>Lysobacterales</taxon>
        <taxon>Lysobacteraceae</taxon>
        <taxon>Lysobacter</taxon>
    </lineage>
</organism>
<feature type="region of interest" description="Disordered" evidence="1">
    <location>
        <begin position="1"/>
        <end position="22"/>
    </location>
</feature>
<proteinExistence type="predicted"/>